<dbReference type="Pfam" id="PF02626">
    <property type="entry name" value="CT_A_B"/>
    <property type="match status" value="1"/>
</dbReference>
<dbReference type="Gene3D" id="2.40.100.10">
    <property type="entry name" value="Cyclophilin-like"/>
    <property type="match status" value="1"/>
</dbReference>
<evidence type="ECO:0000313" key="6">
    <source>
        <dbReference type="Proteomes" id="UP000199249"/>
    </source>
</evidence>
<keyword evidence="6" id="KW-1185">Reference proteome</keyword>
<name>A0A1H3CZ37_9BACT</name>
<evidence type="ECO:0000256" key="2">
    <source>
        <dbReference type="ARBA" id="ARBA00022801"/>
    </source>
</evidence>
<dbReference type="InterPro" id="IPR052708">
    <property type="entry name" value="PxpC"/>
</dbReference>
<organism evidence="5 6">
    <name type="scientific">Hymenobacter psychrophilus</name>
    <dbReference type="NCBI Taxonomy" id="651662"/>
    <lineage>
        <taxon>Bacteria</taxon>
        <taxon>Pseudomonadati</taxon>
        <taxon>Bacteroidota</taxon>
        <taxon>Cytophagia</taxon>
        <taxon>Cytophagales</taxon>
        <taxon>Hymenobacteraceae</taxon>
        <taxon>Hymenobacter</taxon>
    </lineage>
</organism>
<dbReference type="RefSeq" id="WP_092737868.1">
    <property type="nucleotide sequence ID" value="NZ_FNOV01000002.1"/>
</dbReference>
<dbReference type="SUPFAM" id="SSF50891">
    <property type="entry name" value="Cyclophilin-like"/>
    <property type="match status" value="1"/>
</dbReference>
<evidence type="ECO:0000256" key="3">
    <source>
        <dbReference type="ARBA" id="ARBA00022840"/>
    </source>
</evidence>
<sequence length="338" mass="34929">MSLHLLRPGLLTTIQDTGRPGYRRAGVALSGALDARALRVANLLVGNAPGAAALEITLLGPTIRFSTDHLLALCGANLSATLNGQPLPLNRAVAVRAGTELSFGRPQAGSRAYLAVAGGLAAPLVLGSRATYLTAGIGGLEGRALRADDVLAVAAAAPAAIRLGQQLLAHSPELPGVAAPWFADPALTPRPKAAPVLRAVRGPEYGQFTAASQGAFWAEEFQVTPASNRMGSRLAGPALLRAADAPELLSAAVTFGTVQVPPGGQPIVLLADHQTTGGYPRLALIAAADWSRLAQVPPGGTLRFQEISLPEAQQLYLAQEDQLRQLERAVALRFGGTM</sequence>
<protein>
    <submittedName>
        <fullName evidence="5">Antagonist of KipI</fullName>
    </submittedName>
</protein>
<keyword evidence="1" id="KW-0547">Nucleotide-binding</keyword>
<keyword evidence="3" id="KW-0067">ATP-binding</keyword>
<proteinExistence type="predicted"/>
<evidence type="ECO:0000256" key="1">
    <source>
        <dbReference type="ARBA" id="ARBA00022741"/>
    </source>
</evidence>
<dbReference type="STRING" id="651662.SAMN04488069_102148"/>
<evidence type="ECO:0000259" key="4">
    <source>
        <dbReference type="SMART" id="SM00797"/>
    </source>
</evidence>
<dbReference type="InterPro" id="IPR029000">
    <property type="entry name" value="Cyclophilin-like_dom_sf"/>
</dbReference>
<dbReference type="EMBL" id="FNOV01000002">
    <property type="protein sequence ID" value="SDX58814.1"/>
    <property type="molecule type" value="Genomic_DNA"/>
</dbReference>
<feature type="domain" description="Carboxyltransferase" evidence="4">
    <location>
        <begin position="24"/>
        <end position="322"/>
    </location>
</feature>
<dbReference type="InterPro" id="IPR003778">
    <property type="entry name" value="CT_A_B"/>
</dbReference>
<dbReference type="Proteomes" id="UP000199249">
    <property type="component" value="Unassembled WGS sequence"/>
</dbReference>
<accession>A0A1H3CZ37</accession>
<evidence type="ECO:0000313" key="5">
    <source>
        <dbReference type="EMBL" id="SDX58814.1"/>
    </source>
</evidence>
<gene>
    <name evidence="5" type="ORF">SAMN04488069_102148</name>
</gene>
<dbReference type="GO" id="GO:0005524">
    <property type="term" value="F:ATP binding"/>
    <property type="evidence" value="ECO:0007669"/>
    <property type="project" value="UniProtKB-KW"/>
</dbReference>
<dbReference type="NCBIfam" id="TIGR00724">
    <property type="entry name" value="urea_amlyse_rel"/>
    <property type="match status" value="1"/>
</dbReference>
<dbReference type="AlphaFoldDB" id="A0A1H3CZ37"/>
<dbReference type="SMART" id="SM00797">
    <property type="entry name" value="AHS2"/>
    <property type="match status" value="1"/>
</dbReference>
<dbReference type="OrthoDB" id="9782422at2"/>
<reference evidence="6" key="1">
    <citation type="submission" date="2016-10" db="EMBL/GenBank/DDBJ databases">
        <authorList>
            <person name="Varghese N."/>
            <person name="Submissions S."/>
        </authorList>
    </citation>
    <scope>NUCLEOTIDE SEQUENCE [LARGE SCALE GENOMIC DNA]</scope>
    <source>
        <strain evidence="6">CGMCC 1.8975</strain>
    </source>
</reference>
<dbReference type="PANTHER" id="PTHR43309">
    <property type="entry name" value="5-OXOPROLINASE SUBUNIT C"/>
    <property type="match status" value="1"/>
</dbReference>
<dbReference type="GO" id="GO:0016787">
    <property type="term" value="F:hydrolase activity"/>
    <property type="evidence" value="ECO:0007669"/>
    <property type="project" value="UniProtKB-KW"/>
</dbReference>
<keyword evidence="2" id="KW-0378">Hydrolase</keyword>
<dbReference type="PANTHER" id="PTHR43309:SF3">
    <property type="entry name" value="5-OXOPROLINASE SUBUNIT C"/>
    <property type="match status" value="1"/>
</dbReference>